<dbReference type="PRINTS" id="PR01607">
    <property type="entry name" value="APYRASEFAMLY"/>
</dbReference>
<dbReference type="InterPro" id="IPR036907">
    <property type="entry name" value="5'-Nucleotdase_C_sf"/>
</dbReference>
<keyword evidence="7" id="KW-1185">Reference proteome</keyword>
<dbReference type="AlphaFoldDB" id="A0A923MJK4"/>
<dbReference type="SUPFAM" id="SSF56300">
    <property type="entry name" value="Metallo-dependent phosphatases"/>
    <property type="match status" value="1"/>
</dbReference>
<organism evidence="6 7">
    <name type="scientific">Dysosmobacter segnis</name>
    <dbReference type="NCBI Taxonomy" id="2763042"/>
    <lineage>
        <taxon>Bacteria</taxon>
        <taxon>Bacillati</taxon>
        <taxon>Bacillota</taxon>
        <taxon>Clostridia</taxon>
        <taxon>Eubacteriales</taxon>
        <taxon>Oscillospiraceae</taxon>
        <taxon>Dysosmobacter</taxon>
    </lineage>
</organism>
<comment type="similarity">
    <text evidence="2">Belongs to the 5'-nucleotidase family.</text>
</comment>
<evidence type="ECO:0000313" key="7">
    <source>
        <dbReference type="Proteomes" id="UP000620327"/>
    </source>
</evidence>
<dbReference type="PANTHER" id="PTHR11575">
    <property type="entry name" value="5'-NUCLEOTIDASE-RELATED"/>
    <property type="match status" value="1"/>
</dbReference>
<feature type="chain" id="PRO_5038163666" evidence="2">
    <location>
        <begin position="28"/>
        <end position="670"/>
    </location>
</feature>
<dbReference type="EMBL" id="JACOQI010000010">
    <property type="protein sequence ID" value="MBC5770891.1"/>
    <property type="molecule type" value="Genomic_DNA"/>
</dbReference>
<proteinExistence type="inferred from homology"/>
<dbReference type="InterPro" id="IPR006179">
    <property type="entry name" value="5_nucleotidase/apyrase"/>
</dbReference>
<dbReference type="InterPro" id="IPR004843">
    <property type="entry name" value="Calcineurin-like_PHP"/>
</dbReference>
<evidence type="ECO:0000256" key="2">
    <source>
        <dbReference type="RuleBase" id="RU362119"/>
    </source>
</evidence>
<feature type="signal peptide" evidence="2">
    <location>
        <begin position="1"/>
        <end position="27"/>
    </location>
</feature>
<evidence type="ECO:0000256" key="1">
    <source>
        <dbReference type="ARBA" id="ARBA00022729"/>
    </source>
</evidence>
<feature type="transmembrane region" description="Helical" evidence="3">
    <location>
        <begin position="636"/>
        <end position="656"/>
    </location>
</feature>
<dbReference type="RefSeq" id="WP_187015117.1">
    <property type="nucleotide sequence ID" value="NZ_JACOQI010000010.1"/>
</dbReference>
<dbReference type="Gene3D" id="3.90.780.10">
    <property type="entry name" value="5'-Nucleotidase, C-terminal domain"/>
    <property type="match status" value="1"/>
</dbReference>
<dbReference type="Gene3D" id="3.60.21.10">
    <property type="match status" value="1"/>
</dbReference>
<evidence type="ECO:0000313" key="6">
    <source>
        <dbReference type="EMBL" id="MBC5770891.1"/>
    </source>
</evidence>
<keyword evidence="2" id="KW-0378">Hydrolase</keyword>
<protein>
    <submittedName>
        <fullName evidence="6">Bifunctional metallophosphatase/5'-nucleotidase</fullName>
    </submittedName>
</protein>
<keyword evidence="1 2" id="KW-0732">Signal</keyword>
<keyword evidence="3" id="KW-1133">Transmembrane helix</keyword>
<reference evidence="6" key="1">
    <citation type="submission" date="2020-08" db="EMBL/GenBank/DDBJ databases">
        <title>Genome public.</title>
        <authorList>
            <person name="Liu C."/>
            <person name="Sun Q."/>
        </authorList>
    </citation>
    <scope>NUCLEOTIDE SEQUENCE</scope>
    <source>
        <strain evidence="6">BX15</strain>
    </source>
</reference>
<comment type="caution">
    <text evidence="6">The sequence shown here is derived from an EMBL/GenBank/DDBJ whole genome shotgun (WGS) entry which is preliminary data.</text>
</comment>
<dbReference type="GO" id="GO:0000166">
    <property type="term" value="F:nucleotide binding"/>
    <property type="evidence" value="ECO:0007669"/>
    <property type="project" value="UniProtKB-KW"/>
</dbReference>
<dbReference type="Pfam" id="PF02872">
    <property type="entry name" value="5_nucleotid_C"/>
    <property type="match status" value="1"/>
</dbReference>
<keyword evidence="3" id="KW-0812">Transmembrane</keyword>
<gene>
    <name evidence="6" type="ORF">H8Z83_11270</name>
</gene>
<dbReference type="PROSITE" id="PS00786">
    <property type="entry name" value="5_NUCLEOTIDASE_2"/>
    <property type="match status" value="1"/>
</dbReference>
<sequence length="670" mass="71849">MKFRRFSAFFLALLLAALCALPVGAVAEGCTQETNVTTILFTHDLHSHFLPQPTAEGGESGGYARLKTVIDGERAMNPDALLVDGGDFSIGSLIQTLYTTQAAELRTMGAMGYDAVTIGNHEFDHKGVGFAEMLNSAKAAQQAAVGLLLVDARPLENMDAYRERFGPVTPVLPTLLEANYAPADDNPDRAFIRSAMEDYGVTDCMTLERGGVTYGLFGLMGVDSDECAPTSGFTRTDAAEAAKRCVETLKGEGAEIIVCLSHSGTGDSLASSEDEELAKAVDGIDVIVSGHTHSTLAEPLVVNDTYIVSSGPYCQNLGSLTFSWDDGGEKRLLDYRLIPIDETVAENPEIAGLVEQWKDMVGETYLARYGLTYDEVLTHSDYDLNTPASAVQENNGLGTLVSDAFLWADRTLNAAYADSPHTVSVTADGVLRANLPAGDLTAAMAFDVLSMGVGEDGTSGFPLVAVYLTGKELKAAMEVDASVTPIMPAAQLYMSGAKYAFNTKRMFFNRVYDAALTDVTFDESGTGNAYEIDDNALYRVVTGMYSAQMLGTVKSKSMGLLSLEPKQANGTPVTDFADCILYDANGNELKEWYALAAYLEQFGEDGLPDRYADPANGCKQVSDSFAPGQLLAGWNGITWVVLGIVLLILALILLLIRSLRRRSGGKSRPR</sequence>
<feature type="domain" description="5'-Nucleotidase C-terminal" evidence="5">
    <location>
        <begin position="390"/>
        <end position="548"/>
    </location>
</feature>
<dbReference type="Pfam" id="PF00149">
    <property type="entry name" value="Metallophos"/>
    <property type="match status" value="1"/>
</dbReference>
<dbReference type="SUPFAM" id="SSF55816">
    <property type="entry name" value="5'-nucleotidase (syn. UDP-sugar hydrolase), C-terminal domain"/>
    <property type="match status" value="1"/>
</dbReference>
<dbReference type="GO" id="GO:0016788">
    <property type="term" value="F:hydrolase activity, acting on ester bonds"/>
    <property type="evidence" value="ECO:0007669"/>
    <property type="project" value="InterPro"/>
</dbReference>
<dbReference type="Proteomes" id="UP000620327">
    <property type="component" value="Unassembled WGS sequence"/>
</dbReference>
<dbReference type="GO" id="GO:0046872">
    <property type="term" value="F:metal ion binding"/>
    <property type="evidence" value="ECO:0007669"/>
    <property type="project" value="InterPro"/>
</dbReference>
<dbReference type="GO" id="GO:0009166">
    <property type="term" value="P:nucleotide catabolic process"/>
    <property type="evidence" value="ECO:0007669"/>
    <property type="project" value="InterPro"/>
</dbReference>
<evidence type="ECO:0000259" key="5">
    <source>
        <dbReference type="Pfam" id="PF02872"/>
    </source>
</evidence>
<dbReference type="InterPro" id="IPR006146">
    <property type="entry name" value="5'-Nucleotdase_CS"/>
</dbReference>
<dbReference type="CDD" id="cd00845">
    <property type="entry name" value="MPP_UshA_N_like"/>
    <property type="match status" value="1"/>
</dbReference>
<feature type="domain" description="Calcineurin-like phosphoesterase" evidence="4">
    <location>
        <begin position="38"/>
        <end position="129"/>
    </location>
</feature>
<evidence type="ECO:0000256" key="3">
    <source>
        <dbReference type="SAM" id="Phobius"/>
    </source>
</evidence>
<name>A0A923MJK4_9FIRM</name>
<dbReference type="InterPro" id="IPR008334">
    <property type="entry name" value="5'-Nucleotdase_C"/>
</dbReference>
<keyword evidence="2" id="KW-0547">Nucleotide-binding</keyword>
<dbReference type="PANTHER" id="PTHR11575:SF24">
    <property type="entry name" value="5'-NUCLEOTIDASE"/>
    <property type="match status" value="1"/>
</dbReference>
<dbReference type="InterPro" id="IPR029052">
    <property type="entry name" value="Metallo-depent_PP-like"/>
</dbReference>
<evidence type="ECO:0000259" key="4">
    <source>
        <dbReference type="Pfam" id="PF00149"/>
    </source>
</evidence>
<accession>A0A923MJK4</accession>
<keyword evidence="3" id="KW-0472">Membrane</keyword>